<dbReference type="Proteomes" id="UP000092445">
    <property type="component" value="Unassembled WGS sequence"/>
</dbReference>
<keyword evidence="1" id="KW-0812">Transmembrane</keyword>
<evidence type="ECO:0000256" key="1">
    <source>
        <dbReference type="SAM" id="Phobius"/>
    </source>
</evidence>
<dbReference type="AlphaFoldDB" id="A0A1A9Z815"/>
<protein>
    <recommendedName>
        <fullName evidence="2">NuBaID C-terminal domain-containing protein</fullName>
    </recommendedName>
</protein>
<reference evidence="3" key="2">
    <citation type="submission" date="2020-05" db="UniProtKB">
        <authorList>
            <consortium name="EnsemblMetazoa"/>
        </authorList>
    </citation>
    <scope>IDENTIFICATION</scope>
    <source>
        <strain evidence="3">IAEA</strain>
    </source>
</reference>
<evidence type="ECO:0000313" key="3">
    <source>
        <dbReference type="EnsemblMetazoa" id="GPAI006591-PA"/>
    </source>
</evidence>
<dbReference type="EnsemblMetazoa" id="GPAI006591-RA">
    <property type="protein sequence ID" value="GPAI006591-PA"/>
    <property type="gene ID" value="GPAI006591"/>
</dbReference>
<feature type="domain" description="NuBaID C-terminal" evidence="2">
    <location>
        <begin position="56"/>
        <end position="107"/>
    </location>
</feature>
<accession>A0A1A9Z815</accession>
<dbReference type="InterPro" id="IPR013909">
    <property type="entry name" value="NuBaID_C"/>
</dbReference>
<keyword evidence="1" id="KW-0472">Membrane</keyword>
<evidence type="ECO:0000313" key="4">
    <source>
        <dbReference type="Proteomes" id="UP000092445"/>
    </source>
</evidence>
<feature type="transmembrane region" description="Helical" evidence="1">
    <location>
        <begin position="38"/>
        <end position="60"/>
    </location>
</feature>
<evidence type="ECO:0000259" key="2">
    <source>
        <dbReference type="Pfam" id="PF08600"/>
    </source>
</evidence>
<sequence>MLPCNRLRKQQYCVTNDISNAILGDVLREKHHCSLASWLVGWLGWLVGCLLACLLALAGLPACTYCAKAFDLFIFKEQQNSLVYIISYFENIYKAGAYCDWVGHKVISVHQKVPKKNRLRNN</sequence>
<dbReference type="VEuPathDB" id="VectorBase:GPAI006591"/>
<name>A0A1A9Z815_GLOPL</name>
<organism evidence="3 4">
    <name type="scientific">Glossina pallidipes</name>
    <name type="common">Tsetse fly</name>
    <dbReference type="NCBI Taxonomy" id="7398"/>
    <lineage>
        <taxon>Eukaryota</taxon>
        <taxon>Metazoa</taxon>
        <taxon>Ecdysozoa</taxon>
        <taxon>Arthropoda</taxon>
        <taxon>Hexapoda</taxon>
        <taxon>Insecta</taxon>
        <taxon>Pterygota</taxon>
        <taxon>Neoptera</taxon>
        <taxon>Endopterygota</taxon>
        <taxon>Diptera</taxon>
        <taxon>Brachycera</taxon>
        <taxon>Muscomorpha</taxon>
        <taxon>Hippoboscoidea</taxon>
        <taxon>Glossinidae</taxon>
        <taxon>Glossina</taxon>
    </lineage>
</organism>
<dbReference type="Pfam" id="PF08600">
    <property type="entry name" value="NuBaID_C"/>
    <property type="match status" value="1"/>
</dbReference>
<keyword evidence="4" id="KW-1185">Reference proteome</keyword>
<keyword evidence="1" id="KW-1133">Transmembrane helix</keyword>
<reference evidence="4" key="1">
    <citation type="submission" date="2014-03" db="EMBL/GenBank/DDBJ databases">
        <authorList>
            <person name="Aksoy S."/>
            <person name="Warren W."/>
            <person name="Wilson R.K."/>
        </authorList>
    </citation>
    <scope>NUCLEOTIDE SEQUENCE [LARGE SCALE GENOMIC DNA]</scope>
    <source>
        <strain evidence="4">IAEA</strain>
    </source>
</reference>
<proteinExistence type="predicted"/>